<reference evidence="3 4" key="1">
    <citation type="submission" date="2016-02" db="EMBL/GenBank/DDBJ databases">
        <title>Band-tailed pigeon sequencing and assembly.</title>
        <authorList>
            <person name="Soares A.E."/>
            <person name="Novak B.J."/>
            <person name="Rice E.S."/>
            <person name="O'Connell B."/>
            <person name="Chang D."/>
            <person name="Weber S."/>
            <person name="Shapiro B."/>
        </authorList>
    </citation>
    <scope>NUCLEOTIDE SEQUENCE [LARGE SCALE GENOMIC DNA]</scope>
    <source>
        <strain evidence="3">BTP2013</strain>
        <tissue evidence="3">Blood</tissue>
    </source>
</reference>
<dbReference type="InterPro" id="IPR036179">
    <property type="entry name" value="Ig-like_dom_sf"/>
</dbReference>
<dbReference type="PROSITE" id="PS50835">
    <property type="entry name" value="IG_LIKE"/>
    <property type="match status" value="1"/>
</dbReference>
<dbReference type="Proteomes" id="UP000190648">
    <property type="component" value="Unassembled WGS sequence"/>
</dbReference>
<feature type="domain" description="Ig-like" evidence="2">
    <location>
        <begin position="8"/>
        <end position="52"/>
    </location>
</feature>
<accession>A0A1V4K7C4</accession>
<feature type="region of interest" description="Disordered" evidence="1">
    <location>
        <begin position="1"/>
        <end position="21"/>
    </location>
</feature>
<dbReference type="InterPro" id="IPR013783">
    <property type="entry name" value="Ig-like_fold"/>
</dbReference>
<name>A0A1V4K7C4_PATFA</name>
<organism evidence="3 4">
    <name type="scientific">Patagioenas fasciata monilis</name>
    <dbReference type="NCBI Taxonomy" id="372326"/>
    <lineage>
        <taxon>Eukaryota</taxon>
        <taxon>Metazoa</taxon>
        <taxon>Chordata</taxon>
        <taxon>Craniata</taxon>
        <taxon>Vertebrata</taxon>
        <taxon>Euteleostomi</taxon>
        <taxon>Archelosauria</taxon>
        <taxon>Archosauria</taxon>
        <taxon>Dinosauria</taxon>
        <taxon>Saurischia</taxon>
        <taxon>Theropoda</taxon>
        <taxon>Coelurosauria</taxon>
        <taxon>Aves</taxon>
        <taxon>Neognathae</taxon>
        <taxon>Neoaves</taxon>
        <taxon>Columbimorphae</taxon>
        <taxon>Columbiformes</taxon>
        <taxon>Columbidae</taxon>
        <taxon>Patagioenas</taxon>
    </lineage>
</organism>
<keyword evidence="4" id="KW-1185">Reference proteome</keyword>
<evidence type="ECO:0000313" key="3">
    <source>
        <dbReference type="EMBL" id="OPJ80334.1"/>
    </source>
</evidence>
<dbReference type="Gene3D" id="2.60.40.10">
    <property type="entry name" value="Immunoglobulins"/>
    <property type="match status" value="1"/>
</dbReference>
<dbReference type="STRING" id="372326.A0A1V4K7C4"/>
<gene>
    <name evidence="3" type="ORF">AV530_004140</name>
</gene>
<comment type="caution">
    <text evidence="3">The sequence shown here is derived from an EMBL/GenBank/DDBJ whole genome shotgun (WGS) entry which is preliminary data.</text>
</comment>
<sequence length="174" mass="19842">MGDTQDGPELEAEPGLGAGPVGVVVPAGAESAELRCRAQGVPGVDIQWEQRGRPLQDSRFQQHQWREGPWTSSVLRVANISQDRARLRAQFLNWDQFGSRRRYQYGNWDQSGSWSRYQYGNWDQFEEPDSNWTLGTFVCVARNQLGIVRRHLRVQLGGIYRVYGGSIGISRVYR</sequence>
<proteinExistence type="predicted"/>
<protein>
    <recommendedName>
        <fullName evidence="2">Ig-like domain-containing protein</fullName>
    </recommendedName>
</protein>
<dbReference type="EMBL" id="LSYS01004206">
    <property type="protein sequence ID" value="OPJ80334.1"/>
    <property type="molecule type" value="Genomic_DNA"/>
</dbReference>
<dbReference type="AlphaFoldDB" id="A0A1V4K7C4"/>
<evidence type="ECO:0000256" key="1">
    <source>
        <dbReference type="SAM" id="MobiDB-lite"/>
    </source>
</evidence>
<feature type="compositionally biased region" description="Acidic residues" evidence="1">
    <location>
        <begin position="1"/>
        <end position="12"/>
    </location>
</feature>
<dbReference type="OrthoDB" id="10028801at2759"/>
<evidence type="ECO:0000313" key="4">
    <source>
        <dbReference type="Proteomes" id="UP000190648"/>
    </source>
</evidence>
<dbReference type="SUPFAM" id="SSF48726">
    <property type="entry name" value="Immunoglobulin"/>
    <property type="match status" value="1"/>
</dbReference>
<evidence type="ECO:0000259" key="2">
    <source>
        <dbReference type="PROSITE" id="PS50835"/>
    </source>
</evidence>
<dbReference type="InterPro" id="IPR007110">
    <property type="entry name" value="Ig-like_dom"/>
</dbReference>